<evidence type="ECO:0000313" key="3">
    <source>
        <dbReference type="EMBL" id="KAJ1923090.1"/>
    </source>
</evidence>
<evidence type="ECO:0000256" key="1">
    <source>
        <dbReference type="SAM" id="MobiDB-lite"/>
    </source>
</evidence>
<feature type="signal peptide" evidence="2">
    <location>
        <begin position="1"/>
        <end position="25"/>
    </location>
</feature>
<evidence type="ECO:0008006" key="5">
    <source>
        <dbReference type="Google" id="ProtNLM"/>
    </source>
</evidence>
<proteinExistence type="predicted"/>
<name>A0A9W8DU09_9FUNG</name>
<feature type="compositionally biased region" description="Basic and acidic residues" evidence="1">
    <location>
        <begin position="48"/>
        <end position="81"/>
    </location>
</feature>
<keyword evidence="4" id="KW-1185">Reference proteome</keyword>
<feature type="chain" id="PRO_5040921934" description="RxLR effector protein" evidence="2">
    <location>
        <begin position="26"/>
        <end position="174"/>
    </location>
</feature>
<feature type="region of interest" description="Disordered" evidence="1">
    <location>
        <begin position="47"/>
        <end position="81"/>
    </location>
</feature>
<dbReference type="Proteomes" id="UP001150569">
    <property type="component" value="Unassembled WGS sequence"/>
</dbReference>
<reference evidence="3" key="1">
    <citation type="submission" date="2022-07" db="EMBL/GenBank/DDBJ databases">
        <title>Phylogenomic reconstructions and comparative analyses of Kickxellomycotina fungi.</title>
        <authorList>
            <person name="Reynolds N.K."/>
            <person name="Stajich J.E."/>
            <person name="Barry K."/>
            <person name="Grigoriev I.V."/>
            <person name="Crous P."/>
            <person name="Smith M.E."/>
        </authorList>
    </citation>
    <scope>NUCLEOTIDE SEQUENCE</scope>
    <source>
        <strain evidence="3">RSA 861</strain>
    </source>
</reference>
<protein>
    <recommendedName>
        <fullName evidence="5">RxLR effector protein</fullName>
    </recommendedName>
</protein>
<dbReference type="EMBL" id="JANBPT010000355">
    <property type="protein sequence ID" value="KAJ1923090.1"/>
    <property type="molecule type" value="Genomic_DNA"/>
</dbReference>
<evidence type="ECO:0000256" key="2">
    <source>
        <dbReference type="SAM" id="SignalP"/>
    </source>
</evidence>
<organism evidence="3 4">
    <name type="scientific">Tieghemiomyces parasiticus</name>
    <dbReference type="NCBI Taxonomy" id="78921"/>
    <lineage>
        <taxon>Eukaryota</taxon>
        <taxon>Fungi</taxon>
        <taxon>Fungi incertae sedis</taxon>
        <taxon>Zoopagomycota</taxon>
        <taxon>Kickxellomycotina</taxon>
        <taxon>Dimargaritomycetes</taxon>
        <taxon>Dimargaritales</taxon>
        <taxon>Dimargaritaceae</taxon>
        <taxon>Tieghemiomyces</taxon>
    </lineage>
</organism>
<accession>A0A9W8DU09</accession>
<dbReference type="AlphaFoldDB" id="A0A9W8DU09"/>
<sequence>MRLLSAFVVATVAVSMLLAPNSVSASPSNAIVHQDTEQHLQRRFFTSEQEKQRKAEYREAKDAYKQRGEMTPEAKKEAKDDVDLKKHWVDPNFLRKAKLHYSKKLAEDSKKSGKSPNAFSKFFAYSDDELNKINGMAQKGNEFKPSILNPARYAYKALGAAKVIPGKPTATTAA</sequence>
<evidence type="ECO:0000313" key="4">
    <source>
        <dbReference type="Proteomes" id="UP001150569"/>
    </source>
</evidence>
<gene>
    <name evidence="3" type="ORF">IWQ60_006096</name>
</gene>
<keyword evidence="2" id="KW-0732">Signal</keyword>
<comment type="caution">
    <text evidence="3">The sequence shown here is derived from an EMBL/GenBank/DDBJ whole genome shotgun (WGS) entry which is preliminary data.</text>
</comment>